<evidence type="ECO:0000313" key="12">
    <source>
        <dbReference type="Proteomes" id="UP001583172"/>
    </source>
</evidence>
<gene>
    <name evidence="11" type="ORF">VTJ49DRAFT_2201</name>
</gene>
<evidence type="ECO:0000256" key="5">
    <source>
        <dbReference type="ARBA" id="ARBA00022670"/>
    </source>
</evidence>
<feature type="compositionally biased region" description="Low complexity" evidence="10">
    <location>
        <begin position="424"/>
        <end position="446"/>
    </location>
</feature>
<keyword evidence="6" id="KW-0888">Threonine protease</keyword>
<keyword evidence="8" id="KW-0647">Proteasome</keyword>
<dbReference type="EMBL" id="JAZGSY010000192">
    <property type="protein sequence ID" value="KAL1838808.1"/>
    <property type="molecule type" value="Genomic_DNA"/>
</dbReference>
<comment type="caution">
    <text evidence="11">The sequence shown here is derived from an EMBL/GenBank/DDBJ whole genome shotgun (WGS) entry which is preliminary data.</text>
</comment>
<dbReference type="PANTHER" id="PTHR32194">
    <property type="entry name" value="METALLOPROTEASE TLDD"/>
    <property type="match status" value="1"/>
</dbReference>
<feature type="compositionally biased region" description="Pro residues" evidence="10">
    <location>
        <begin position="251"/>
        <end position="262"/>
    </location>
</feature>
<dbReference type="SUPFAM" id="SSF56235">
    <property type="entry name" value="N-terminal nucleophile aminohydrolases (Ntn hydrolases)"/>
    <property type="match status" value="1"/>
</dbReference>
<dbReference type="Gene3D" id="3.60.20.10">
    <property type="entry name" value="Glutamine Phosphoribosylpyrophosphate, subunit 1, domain 1"/>
    <property type="match status" value="1"/>
</dbReference>
<feature type="compositionally biased region" description="Low complexity" evidence="10">
    <location>
        <begin position="363"/>
        <end position="373"/>
    </location>
</feature>
<protein>
    <recommendedName>
        <fullName evidence="3">proteasome endopeptidase complex</fullName>
        <ecNumber evidence="3">3.4.25.1</ecNumber>
    </recommendedName>
</protein>
<dbReference type="CDD" id="cd03762">
    <property type="entry name" value="proteasome_beta_type_6"/>
    <property type="match status" value="1"/>
</dbReference>
<keyword evidence="12" id="KW-1185">Reference proteome</keyword>
<comment type="subcellular location">
    <subcellularLocation>
        <location evidence="2">Nucleus</location>
    </subcellularLocation>
</comment>
<feature type="compositionally biased region" description="Low complexity" evidence="10">
    <location>
        <begin position="744"/>
        <end position="753"/>
    </location>
</feature>
<feature type="compositionally biased region" description="Low complexity" evidence="10">
    <location>
        <begin position="341"/>
        <end position="356"/>
    </location>
</feature>
<accession>A0ABR3VAD8</accession>
<evidence type="ECO:0000256" key="10">
    <source>
        <dbReference type="SAM" id="MobiDB-lite"/>
    </source>
</evidence>
<dbReference type="Proteomes" id="UP001583172">
    <property type="component" value="Unassembled WGS sequence"/>
</dbReference>
<evidence type="ECO:0000256" key="2">
    <source>
        <dbReference type="ARBA" id="ARBA00004123"/>
    </source>
</evidence>
<dbReference type="InterPro" id="IPR029055">
    <property type="entry name" value="Ntn_hydrolases_N"/>
</dbReference>
<feature type="compositionally biased region" description="Polar residues" evidence="10">
    <location>
        <begin position="282"/>
        <end position="296"/>
    </location>
</feature>
<dbReference type="PRINTS" id="PR00141">
    <property type="entry name" value="PROTEASOME"/>
</dbReference>
<feature type="compositionally biased region" description="Basic and acidic residues" evidence="10">
    <location>
        <begin position="297"/>
        <end position="316"/>
    </location>
</feature>
<evidence type="ECO:0000256" key="8">
    <source>
        <dbReference type="ARBA" id="ARBA00022942"/>
    </source>
</evidence>
<feature type="region of interest" description="Disordered" evidence="10">
    <location>
        <begin position="653"/>
        <end position="759"/>
    </location>
</feature>
<organism evidence="11 12">
    <name type="scientific">Humicola insolens</name>
    <name type="common">Soft-rot fungus</name>
    <dbReference type="NCBI Taxonomy" id="85995"/>
    <lineage>
        <taxon>Eukaryota</taxon>
        <taxon>Fungi</taxon>
        <taxon>Dikarya</taxon>
        <taxon>Ascomycota</taxon>
        <taxon>Pezizomycotina</taxon>
        <taxon>Sordariomycetes</taxon>
        <taxon>Sordariomycetidae</taxon>
        <taxon>Sordariales</taxon>
        <taxon>Chaetomiaceae</taxon>
        <taxon>Mycothermus</taxon>
    </lineage>
</organism>
<evidence type="ECO:0000313" key="11">
    <source>
        <dbReference type="EMBL" id="KAL1838808.1"/>
    </source>
</evidence>
<dbReference type="Pfam" id="PF00227">
    <property type="entry name" value="Proteasome"/>
    <property type="match status" value="1"/>
</dbReference>
<comment type="subunit">
    <text evidence="9">The 26S proteasome consists of a 20S proteasome core and two 19S regulatory subunits. The 20S proteasome core is composed of 28 subunits that are arranged in four stacked rings, resulting in a barrel-shaped structure. The two end rings are each formed by seven alpha subunits, and the two central rings are each formed by seven beta subunits. The catalytic chamber with the active sites is on the inside of the barrel.</text>
</comment>
<dbReference type="InterPro" id="IPR013922">
    <property type="entry name" value="Cyclin_PHO80-like"/>
</dbReference>
<reference evidence="11 12" key="1">
    <citation type="journal article" date="2024" name="Commun. Biol.">
        <title>Comparative genomic analysis of thermophilic fungi reveals convergent evolutionary adaptations and gene losses.</title>
        <authorList>
            <person name="Steindorff A.S."/>
            <person name="Aguilar-Pontes M.V."/>
            <person name="Robinson A.J."/>
            <person name="Andreopoulos B."/>
            <person name="LaButti K."/>
            <person name="Kuo A."/>
            <person name="Mondo S."/>
            <person name="Riley R."/>
            <person name="Otillar R."/>
            <person name="Haridas S."/>
            <person name="Lipzen A."/>
            <person name="Grimwood J."/>
            <person name="Schmutz J."/>
            <person name="Clum A."/>
            <person name="Reid I.D."/>
            <person name="Moisan M.C."/>
            <person name="Butler G."/>
            <person name="Nguyen T.T.M."/>
            <person name="Dewar K."/>
            <person name="Conant G."/>
            <person name="Drula E."/>
            <person name="Henrissat B."/>
            <person name="Hansel C."/>
            <person name="Singer S."/>
            <person name="Hutchinson M.I."/>
            <person name="de Vries R.P."/>
            <person name="Natvig D.O."/>
            <person name="Powell A.J."/>
            <person name="Tsang A."/>
            <person name="Grigoriev I.V."/>
        </authorList>
    </citation>
    <scope>NUCLEOTIDE SEQUENCE [LARGE SCALE GENOMIC DNA]</scope>
    <source>
        <strain evidence="11 12">CBS 620.91</strain>
    </source>
</reference>
<feature type="compositionally biased region" description="Acidic residues" evidence="10">
    <location>
        <begin position="729"/>
        <end position="743"/>
    </location>
</feature>
<comment type="catalytic activity">
    <reaction evidence="1">
        <text>Cleavage of peptide bonds with very broad specificity.</text>
        <dbReference type="EC" id="3.4.25.1"/>
    </reaction>
</comment>
<proteinExistence type="predicted"/>
<dbReference type="Pfam" id="PF08613">
    <property type="entry name" value="Cyclin"/>
    <property type="match status" value="2"/>
</dbReference>
<dbReference type="EC" id="3.4.25.1" evidence="3"/>
<dbReference type="InterPro" id="IPR016050">
    <property type="entry name" value="Proteasome_bsu_CS"/>
</dbReference>
<dbReference type="PANTHER" id="PTHR32194:SF0">
    <property type="entry name" value="ATP-DEPENDENT PROTEASE SUBUNIT HSLV"/>
    <property type="match status" value="1"/>
</dbReference>
<name>A0ABR3VAD8_HUMIN</name>
<evidence type="ECO:0000256" key="1">
    <source>
        <dbReference type="ARBA" id="ARBA00001198"/>
    </source>
</evidence>
<dbReference type="PROSITE" id="PS00854">
    <property type="entry name" value="PROTEASOME_BETA_1"/>
    <property type="match status" value="1"/>
</dbReference>
<feature type="compositionally biased region" description="Pro residues" evidence="10">
    <location>
        <begin position="477"/>
        <end position="489"/>
    </location>
</feature>
<evidence type="ECO:0000256" key="6">
    <source>
        <dbReference type="ARBA" id="ARBA00022698"/>
    </source>
</evidence>
<dbReference type="InterPro" id="IPR000243">
    <property type="entry name" value="Pept_T1A_subB"/>
</dbReference>
<evidence type="ECO:0000256" key="4">
    <source>
        <dbReference type="ARBA" id="ARBA00022490"/>
    </source>
</evidence>
<dbReference type="PROSITE" id="PS51476">
    <property type="entry name" value="PROTEASOME_BETA_2"/>
    <property type="match status" value="1"/>
</dbReference>
<dbReference type="Gene3D" id="1.10.472.10">
    <property type="entry name" value="Cyclin-like"/>
    <property type="match status" value="2"/>
</dbReference>
<keyword evidence="5" id="KW-0645">Protease</keyword>
<keyword evidence="7" id="KW-0378">Hydrolase</keyword>
<feature type="region of interest" description="Disordered" evidence="10">
    <location>
        <begin position="245"/>
        <end position="489"/>
    </location>
</feature>
<keyword evidence="4" id="KW-0963">Cytoplasm</keyword>
<evidence type="ECO:0000256" key="9">
    <source>
        <dbReference type="ARBA" id="ARBA00026071"/>
    </source>
</evidence>
<feature type="compositionally biased region" description="Acidic residues" evidence="10">
    <location>
        <begin position="706"/>
        <end position="722"/>
    </location>
</feature>
<sequence>MEFSNSGSLSEDGIHLDMDRLKKGEVNLGTSIMAVTFKDGVILGADSRTTTGAYIANRVTDKLTQVHDTIWCCRSGSAADTQAVADIVKYQLELFHMMNGKPPTTQTAAAIFQEICYANKDMLSAGLIIAGWDERHGGQVYSIPLGGSLHKQPYAIGGSGSTYIYGYCDANWREGMEEADAVNFVKGALREAIKWDGSSGGVIRMVVLTAKGADRHLYLPDTDYKPRPTLWVEANKDAAIIAVRYRAQSPPSSPSPTTPPSPAIRTSRPLSSPLPPHHPRPNQDTNWPITNQQDNNDNTHIKALDKDEREHVHEGHYQAPSVPRSRDRDALATPRPPSHSPRPSVSSSASIASAQPRTERTSSRSSASTAATQERAKPPSPTRRAAPDNTAVPARLPSPPPSSASEPSSSGTQPQPDPHRHVVPNRPHPASFSSSESTISSSSTSTDATVVAAPPSRSIPSPGPEGGPRWTPSLGGPAPPLSLPPIHDPPMPAQTTIRVRDLEHIQDLARSELLNGTGPSAIHDPPLQQFKFDVSAMPICDIIEMVAALLTKITSTNDLQHDALNRNAHHLRQAQAQTRAADCSPDGTPMSPLSSSVLAFHGKNVPAITILSYLTRIHKYCPTTFEVFLSLLVYFDRMTERVNDMVMKSEEARRRQLQEQQRQQQQEREARRHRRQQSRSSQAATAVEPGEAAVDGDEDTVMRDRDDDDEDHREGEEVDEDGSSNATETDSDLADSTDGDEATDGTGTTSAGAPPRSNPHATYFVVDSFNIHRLIIAGVTCASKFFSDVFYTNSRYAKVGGLPLPELNHLELQFLLLNDFRLAVPVEDLEAYATMLVEFYAREVVGSPSQSDP</sequence>
<dbReference type="CDD" id="cd20558">
    <property type="entry name" value="CYCLIN_ScPCL7-like"/>
    <property type="match status" value="1"/>
</dbReference>
<dbReference type="InterPro" id="IPR001353">
    <property type="entry name" value="Proteasome_sua/b"/>
</dbReference>
<evidence type="ECO:0000256" key="7">
    <source>
        <dbReference type="ARBA" id="ARBA00022801"/>
    </source>
</evidence>
<dbReference type="InterPro" id="IPR023333">
    <property type="entry name" value="Proteasome_suB-type"/>
</dbReference>
<evidence type="ECO:0000256" key="3">
    <source>
        <dbReference type="ARBA" id="ARBA00012039"/>
    </source>
</evidence>